<dbReference type="CDD" id="cd02947">
    <property type="entry name" value="TRX_family"/>
    <property type="match status" value="1"/>
</dbReference>
<dbReference type="Gene3D" id="1.25.40.10">
    <property type="entry name" value="Tetratricopeptide repeat domain"/>
    <property type="match status" value="3"/>
</dbReference>
<dbReference type="Pfam" id="PF00515">
    <property type="entry name" value="TPR_1"/>
    <property type="match status" value="1"/>
</dbReference>
<dbReference type="EMBL" id="JAOPGA020000378">
    <property type="protein sequence ID" value="KAL0478395.1"/>
    <property type="molecule type" value="Genomic_DNA"/>
</dbReference>
<keyword evidence="2 3" id="KW-0802">TPR repeat</keyword>
<keyword evidence="6" id="KW-1185">Reference proteome</keyword>
<dbReference type="SUPFAM" id="SSF48452">
    <property type="entry name" value="TPR-like"/>
    <property type="match status" value="2"/>
</dbReference>
<dbReference type="Pfam" id="PF00226">
    <property type="entry name" value="DnaJ"/>
    <property type="match status" value="1"/>
</dbReference>
<feature type="repeat" description="TPR" evidence="3">
    <location>
        <begin position="118"/>
        <end position="151"/>
    </location>
</feature>
<comment type="caution">
    <text evidence="5">The sequence shown here is derived from an EMBL/GenBank/DDBJ whole genome shotgun (WGS) entry which is preliminary data.</text>
</comment>
<dbReference type="Proteomes" id="UP001431209">
    <property type="component" value="Unassembled WGS sequence"/>
</dbReference>
<evidence type="ECO:0000259" key="4">
    <source>
        <dbReference type="PROSITE" id="PS50076"/>
    </source>
</evidence>
<evidence type="ECO:0000256" key="1">
    <source>
        <dbReference type="ARBA" id="ARBA00022737"/>
    </source>
</evidence>
<dbReference type="GO" id="GO:0006950">
    <property type="term" value="P:response to stress"/>
    <property type="evidence" value="ECO:0007669"/>
    <property type="project" value="UniProtKB-ARBA"/>
</dbReference>
<dbReference type="SUPFAM" id="SSF46565">
    <property type="entry name" value="Chaperone J-domain"/>
    <property type="match status" value="1"/>
</dbReference>
<evidence type="ECO:0000256" key="3">
    <source>
        <dbReference type="PROSITE-ProRule" id="PRU00339"/>
    </source>
</evidence>
<dbReference type="InterPro" id="IPR001623">
    <property type="entry name" value="DnaJ_domain"/>
</dbReference>
<gene>
    <name evidence="5" type="ORF">AKO1_000285</name>
</gene>
<protein>
    <recommendedName>
        <fullName evidence="4">J domain-containing protein</fullName>
    </recommendedName>
</protein>
<evidence type="ECO:0000313" key="6">
    <source>
        <dbReference type="Proteomes" id="UP001431209"/>
    </source>
</evidence>
<dbReference type="SUPFAM" id="SSF52833">
    <property type="entry name" value="Thioredoxin-like"/>
    <property type="match status" value="1"/>
</dbReference>
<dbReference type="PROSITE" id="PS50076">
    <property type="entry name" value="DNAJ_2"/>
    <property type="match status" value="1"/>
</dbReference>
<reference evidence="5 6" key="1">
    <citation type="submission" date="2024-03" db="EMBL/GenBank/DDBJ databases">
        <title>The Acrasis kona genome and developmental transcriptomes reveal deep origins of eukaryotic multicellular pathways.</title>
        <authorList>
            <person name="Sheikh S."/>
            <person name="Fu C.-J."/>
            <person name="Brown M.W."/>
            <person name="Baldauf S.L."/>
        </authorList>
    </citation>
    <scope>NUCLEOTIDE SEQUENCE [LARGE SCALE GENOMIC DNA]</scope>
    <source>
        <strain evidence="5 6">ATCC MYA-3509</strain>
    </source>
</reference>
<evidence type="ECO:0000256" key="2">
    <source>
        <dbReference type="ARBA" id="ARBA00022803"/>
    </source>
</evidence>
<dbReference type="SMART" id="SM00271">
    <property type="entry name" value="DnaJ"/>
    <property type="match status" value="1"/>
</dbReference>
<dbReference type="Gene3D" id="1.10.287.110">
    <property type="entry name" value="DnaJ domain"/>
    <property type="match status" value="1"/>
</dbReference>
<dbReference type="Pfam" id="PF13432">
    <property type="entry name" value="TPR_16"/>
    <property type="match status" value="1"/>
</dbReference>
<dbReference type="CDD" id="cd06257">
    <property type="entry name" value="DnaJ"/>
    <property type="match status" value="1"/>
</dbReference>
<dbReference type="InterPro" id="IPR036249">
    <property type="entry name" value="Thioredoxin-like_sf"/>
</dbReference>
<dbReference type="PANTHER" id="PTHR45188:SF2">
    <property type="entry name" value="DNAJ HOMOLOG SUBFAMILY C MEMBER 7"/>
    <property type="match status" value="1"/>
</dbReference>
<dbReference type="InterPro" id="IPR011990">
    <property type="entry name" value="TPR-like_helical_dom_sf"/>
</dbReference>
<sequence>GMTLRTPRNDAKFKKLLADAGDKLVVVQFYLVESIPRADIINKFRSLPEKYSQITFVNADVGRVKESVKKERIIYLPTFIVFKSEKRLATIITTSIEHLTQTISILEFDVSQVTFNDANGYKGKGNEYFKSTDYSSAIIMYSKAIEMEPAPTFYTNRAACYLQTKNFMKALEDCTAAIRSESRNLKAHFRASQAYLGLGNIQEAKVELDIATEIAPNDAQVRNEADKLKRINVCIRHGNDYLADQHYEDAILQFTNALSMVPMSASVRSSRAKAYLFIKKYQEAKKESLIVINDMNVKDPDAYFTFASSSYHLDNDLVNALGFVKQAILMDPEHAGAKKFIQNLKPLEKLQKDADAALSRNDYQTALDKLTELHKLDSNQESLTKHYTNMVTCAMNTCQYHLVIKYTTCLMEFNKKNARAYFNRGCARIKLKQYAEAIGDLETAIQVDPREKEYSNKLRECELELKKSKRKDYYGLLEVDESSDLDTIKKAYRVKAKEWHPDHREDHEREEATEKFKDVNEAYITLSDPEKRRRYDMGEEVDLQKVFEAQPDQDYDVQVHTFFDHDFDLFDVIKMYMFFERGGKFGGGHGKKGGPSRSGGRKKFR</sequence>
<dbReference type="InterPro" id="IPR036869">
    <property type="entry name" value="J_dom_sf"/>
</dbReference>
<evidence type="ECO:0000313" key="5">
    <source>
        <dbReference type="EMBL" id="KAL0478395.1"/>
    </source>
</evidence>
<dbReference type="Pfam" id="PF14559">
    <property type="entry name" value="TPR_19"/>
    <property type="match status" value="1"/>
</dbReference>
<dbReference type="Gene3D" id="3.40.30.10">
    <property type="entry name" value="Glutaredoxin"/>
    <property type="match status" value="1"/>
</dbReference>
<dbReference type="InterPro" id="IPR013766">
    <property type="entry name" value="Thioredoxin_domain"/>
</dbReference>
<keyword evidence="1" id="KW-0677">Repeat</keyword>
<dbReference type="PANTHER" id="PTHR45188">
    <property type="entry name" value="DNAJ PROTEIN P58IPK HOMOLOG"/>
    <property type="match status" value="1"/>
</dbReference>
<feature type="domain" description="J" evidence="4">
    <location>
        <begin position="472"/>
        <end position="539"/>
    </location>
</feature>
<feature type="repeat" description="TPR" evidence="3">
    <location>
        <begin position="418"/>
        <end position="451"/>
    </location>
</feature>
<dbReference type="AlphaFoldDB" id="A0AAW2YNI1"/>
<dbReference type="SMART" id="SM00028">
    <property type="entry name" value="TPR"/>
    <property type="match status" value="7"/>
</dbReference>
<organism evidence="5 6">
    <name type="scientific">Acrasis kona</name>
    <dbReference type="NCBI Taxonomy" id="1008807"/>
    <lineage>
        <taxon>Eukaryota</taxon>
        <taxon>Discoba</taxon>
        <taxon>Heterolobosea</taxon>
        <taxon>Tetramitia</taxon>
        <taxon>Eutetramitia</taxon>
        <taxon>Acrasidae</taxon>
        <taxon>Acrasis</taxon>
    </lineage>
</organism>
<accession>A0AAW2YNI1</accession>
<name>A0AAW2YNI1_9EUKA</name>
<dbReference type="Pfam" id="PF13181">
    <property type="entry name" value="TPR_8"/>
    <property type="match status" value="1"/>
</dbReference>
<dbReference type="PRINTS" id="PR00625">
    <property type="entry name" value="JDOMAIN"/>
</dbReference>
<dbReference type="InterPro" id="IPR019734">
    <property type="entry name" value="TPR_rpt"/>
</dbReference>
<dbReference type="PROSITE" id="PS50005">
    <property type="entry name" value="TPR"/>
    <property type="match status" value="2"/>
</dbReference>
<feature type="non-terminal residue" evidence="5">
    <location>
        <position position="1"/>
    </location>
</feature>
<dbReference type="Pfam" id="PF00085">
    <property type="entry name" value="Thioredoxin"/>
    <property type="match status" value="1"/>
</dbReference>
<proteinExistence type="predicted"/>